<dbReference type="AlphaFoldDB" id="A0A931G0C3"/>
<proteinExistence type="predicted"/>
<feature type="region of interest" description="Disordered" evidence="1">
    <location>
        <begin position="1"/>
        <end position="69"/>
    </location>
</feature>
<organism evidence="2 3">
    <name type="scientific">Actinoplanes aureus</name>
    <dbReference type="NCBI Taxonomy" id="2792083"/>
    <lineage>
        <taxon>Bacteria</taxon>
        <taxon>Bacillati</taxon>
        <taxon>Actinomycetota</taxon>
        <taxon>Actinomycetes</taxon>
        <taxon>Micromonosporales</taxon>
        <taxon>Micromonosporaceae</taxon>
        <taxon>Actinoplanes</taxon>
    </lineage>
</organism>
<accession>A0A931G0C3</accession>
<protein>
    <submittedName>
        <fullName evidence="2">Uncharacterized protein</fullName>
    </submittedName>
</protein>
<keyword evidence="3" id="KW-1185">Reference proteome</keyword>
<dbReference type="RefSeq" id="WP_196413054.1">
    <property type="nucleotide sequence ID" value="NZ_JADQTO010000003.1"/>
</dbReference>
<evidence type="ECO:0000313" key="3">
    <source>
        <dbReference type="Proteomes" id="UP000598146"/>
    </source>
</evidence>
<feature type="compositionally biased region" description="Acidic residues" evidence="1">
    <location>
        <begin position="40"/>
        <end position="57"/>
    </location>
</feature>
<reference evidence="2" key="1">
    <citation type="submission" date="2020-11" db="EMBL/GenBank/DDBJ databases">
        <title>Isolation and identification of active actinomycetes.</title>
        <authorList>
            <person name="Sun X."/>
        </authorList>
    </citation>
    <scope>NUCLEOTIDE SEQUENCE</scope>
    <source>
        <strain evidence="2">NEAU-A11</strain>
    </source>
</reference>
<gene>
    <name evidence="2" type="ORF">I4J89_07240</name>
</gene>
<dbReference type="EMBL" id="JADQTO010000003">
    <property type="protein sequence ID" value="MBG0561254.1"/>
    <property type="molecule type" value="Genomic_DNA"/>
</dbReference>
<feature type="compositionally biased region" description="Polar residues" evidence="1">
    <location>
        <begin position="18"/>
        <end position="37"/>
    </location>
</feature>
<name>A0A931G0C3_9ACTN</name>
<evidence type="ECO:0000256" key="1">
    <source>
        <dbReference type="SAM" id="MobiDB-lite"/>
    </source>
</evidence>
<dbReference type="Proteomes" id="UP000598146">
    <property type="component" value="Unassembled WGS sequence"/>
</dbReference>
<evidence type="ECO:0000313" key="2">
    <source>
        <dbReference type="EMBL" id="MBG0561254.1"/>
    </source>
</evidence>
<sequence length="69" mass="7160">MSAIATALAMPVPAVASDTGSNARTSDAAISSTTWQASDDPVEEEEAEEEEVEEEDTQANMPAQISGAF</sequence>
<comment type="caution">
    <text evidence="2">The sequence shown here is derived from an EMBL/GenBank/DDBJ whole genome shotgun (WGS) entry which is preliminary data.</text>
</comment>